<gene>
    <name evidence="1" type="ORF">AVDCRST_MAG53-392</name>
</gene>
<evidence type="ECO:0000313" key="1">
    <source>
        <dbReference type="EMBL" id="CAA9476996.1"/>
    </source>
</evidence>
<dbReference type="Pfam" id="PF12686">
    <property type="entry name" value="DUF3800"/>
    <property type="match status" value="1"/>
</dbReference>
<accession>A0A6J4RWH2</accession>
<dbReference type="EMBL" id="CADCVR010000015">
    <property type="protein sequence ID" value="CAA9476996.1"/>
    <property type="molecule type" value="Genomic_DNA"/>
</dbReference>
<reference evidence="1" key="1">
    <citation type="submission" date="2020-02" db="EMBL/GenBank/DDBJ databases">
        <authorList>
            <person name="Meier V. D."/>
        </authorList>
    </citation>
    <scope>NUCLEOTIDE SEQUENCE</scope>
    <source>
        <strain evidence="1">AVDCRST_MAG53</strain>
    </source>
</reference>
<dbReference type="AlphaFoldDB" id="A0A6J4RWH2"/>
<protein>
    <recommendedName>
        <fullName evidence="2">DUF3800 domain-containing protein</fullName>
    </recommendedName>
</protein>
<proteinExistence type="predicted"/>
<name>A0A6J4RWH2_9ACTN</name>
<dbReference type="InterPro" id="IPR024524">
    <property type="entry name" value="DUF3800"/>
</dbReference>
<organism evidence="1">
    <name type="scientific">uncultured Solirubrobacteraceae bacterium</name>
    <dbReference type="NCBI Taxonomy" id="1162706"/>
    <lineage>
        <taxon>Bacteria</taxon>
        <taxon>Bacillati</taxon>
        <taxon>Actinomycetota</taxon>
        <taxon>Thermoleophilia</taxon>
        <taxon>Solirubrobacterales</taxon>
        <taxon>Solirubrobacteraceae</taxon>
        <taxon>environmental samples</taxon>
    </lineage>
</organism>
<evidence type="ECO:0008006" key="2">
    <source>
        <dbReference type="Google" id="ProtNLM"/>
    </source>
</evidence>
<sequence length="228" mass="25587">MRLAYIDESYTGESYWFGAILVPENRDAALQREVLSIPARYADHGVPAGAEIRGYPLWNATGEWHALARAPWLRGDAMLRTAQTIRRAGADIVFVGIDRRADPTRRRLDVARAHAVDVMLSALERQCADRLGERCLLIFDEETSSLRQLFDVVHRHHRATLMSGADPMIVERPVMAPSAETPGVQVADVTVYLRQRDHAGRERDPRAQATRDRLLAEIQSAIVCDIVP</sequence>